<organism evidence="1">
    <name type="scientific">uncultured bacterium</name>
    <name type="common">gcode 4</name>
    <dbReference type="NCBI Taxonomy" id="1234023"/>
    <lineage>
        <taxon>Bacteria</taxon>
        <taxon>environmental samples</taxon>
    </lineage>
</organism>
<reference evidence="1" key="1">
    <citation type="journal article" date="2012" name="Science">
        <title>Fermentation, hydrogen, and sulfur metabolism in multiple uncultivated bacterial phyla.</title>
        <authorList>
            <person name="Wrighton K.C."/>
            <person name="Thomas B.C."/>
            <person name="Sharon I."/>
            <person name="Miller C.S."/>
            <person name="Castelle C.J."/>
            <person name="VerBerkmoes N.C."/>
            <person name="Wilkins M.J."/>
            <person name="Hettich R.L."/>
            <person name="Lipton M.S."/>
            <person name="Williams K.H."/>
            <person name="Long P.E."/>
            <person name="Banfield J.F."/>
        </authorList>
    </citation>
    <scope>NUCLEOTIDE SEQUENCE [LARGE SCALE GENOMIC DNA]</scope>
</reference>
<evidence type="ECO:0000313" key="1">
    <source>
        <dbReference type="EMBL" id="EKE27513.1"/>
    </source>
</evidence>
<gene>
    <name evidence="1" type="ORF">ACD_3C00196G0006</name>
</gene>
<name>K2FX34_9BACT</name>
<sequence length="74" mass="9030">MTTYSDLVNIPTFWKKKEDFKAERWDVKFYCRDCHKVTETTRLNPDKYIYECNECKGKNISIWTEESLSDFYVK</sequence>
<dbReference type="AlphaFoldDB" id="K2FX34"/>
<protein>
    <submittedName>
        <fullName evidence="1">Uncharacterized protein</fullName>
    </submittedName>
</protein>
<proteinExistence type="predicted"/>
<comment type="caution">
    <text evidence="1">The sequence shown here is derived from an EMBL/GenBank/DDBJ whole genome shotgun (WGS) entry which is preliminary data.</text>
</comment>
<accession>K2FX34</accession>
<dbReference type="EMBL" id="AMFJ01000470">
    <property type="protein sequence ID" value="EKE27513.1"/>
    <property type="molecule type" value="Genomic_DNA"/>
</dbReference>